<evidence type="ECO:0000313" key="1">
    <source>
        <dbReference type="EMBL" id="AZG76099.1"/>
    </source>
</evidence>
<accession>A0A3G8M2A6</accession>
<proteinExistence type="predicted"/>
<dbReference type="Proteomes" id="UP000273982">
    <property type="component" value="Chromosome"/>
</dbReference>
<dbReference type="PROSITE" id="PS51257">
    <property type="entry name" value="PROKAR_LIPOPROTEIN"/>
    <property type="match status" value="1"/>
</dbReference>
<dbReference type="KEGG" id="mros:EHO51_04765"/>
<dbReference type="RefSeq" id="WP_124737928.1">
    <property type="nucleotide sequence ID" value="NZ_CP034086.1"/>
</dbReference>
<reference evidence="1 2" key="1">
    <citation type="submission" date="2018-11" db="EMBL/GenBank/DDBJ databases">
        <title>Genome squencing of methanotrophic bacteria isolated from alkaline groundwater in Korea.</title>
        <authorList>
            <person name="Nguyen L.N."/>
        </authorList>
    </citation>
    <scope>NUCLEOTIDE SEQUENCE [LARGE SCALE GENOMIC DNA]</scope>
    <source>
        <strain evidence="1 2">GW6</strain>
    </source>
</reference>
<dbReference type="AlphaFoldDB" id="A0A3G8M2A6"/>
<name>A0A3G8M2A6_9HYPH</name>
<protein>
    <submittedName>
        <fullName evidence="1">Uncharacterized protein</fullName>
    </submittedName>
</protein>
<evidence type="ECO:0000313" key="2">
    <source>
        <dbReference type="Proteomes" id="UP000273982"/>
    </source>
</evidence>
<dbReference type="EMBL" id="CP034086">
    <property type="protein sequence ID" value="AZG76099.1"/>
    <property type="molecule type" value="Genomic_DNA"/>
</dbReference>
<organism evidence="1 2">
    <name type="scientific">Methylocystis rosea</name>
    <dbReference type="NCBI Taxonomy" id="173366"/>
    <lineage>
        <taxon>Bacteria</taxon>
        <taxon>Pseudomonadati</taxon>
        <taxon>Pseudomonadota</taxon>
        <taxon>Alphaproteobacteria</taxon>
        <taxon>Hyphomicrobiales</taxon>
        <taxon>Methylocystaceae</taxon>
        <taxon>Methylocystis</taxon>
    </lineage>
</organism>
<sequence length="110" mass="11361">MWKYEAPFGRRAFASLLAGMWIGVGYACAARAEASASAAYVIADQEGYGLTECLTRKADCGKIVADSWCAAHGHGAARAFGRADDVTASIDVSGARASIEPDAAVVACVD</sequence>
<gene>
    <name evidence="1" type="ORF">EHO51_04765</name>
</gene>